<feature type="non-terminal residue" evidence="1">
    <location>
        <position position="1"/>
    </location>
</feature>
<comment type="caution">
    <text evidence="1">The sequence shown here is derived from an EMBL/GenBank/DDBJ whole genome shotgun (WGS) entry which is preliminary data.</text>
</comment>
<reference evidence="1" key="1">
    <citation type="submission" date="2021-06" db="EMBL/GenBank/DDBJ databases">
        <authorList>
            <person name="Kallberg Y."/>
            <person name="Tangrot J."/>
            <person name="Rosling A."/>
        </authorList>
    </citation>
    <scope>NUCLEOTIDE SEQUENCE</scope>
    <source>
        <strain evidence="1">MA453B</strain>
    </source>
</reference>
<protein>
    <submittedName>
        <fullName evidence="1">9620_t:CDS:1</fullName>
    </submittedName>
</protein>
<evidence type="ECO:0000313" key="2">
    <source>
        <dbReference type="Proteomes" id="UP000789405"/>
    </source>
</evidence>
<dbReference type="Proteomes" id="UP000789405">
    <property type="component" value="Unassembled WGS sequence"/>
</dbReference>
<dbReference type="EMBL" id="CAJVPY010020617">
    <property type="protein sequence ID" value="CAG8776324.1"/>
    <property type="molecule type" value="Genomic_DNA"/>
</dbReference>
<accession>A0A9N9JD00</accession>
<evidence type="ECO:0000313" key="1">
    <source>
        <dbReference type="EMBL" id="CAG8776324.1"/>
    </source>
</evidence>
<keyword evidence="2" id="KW-1185">Reference proteome</keyword>
<gene>
    <name evidence="1" type="ORF">DERYTH_LOCUS19193</name>
</gene>
<name>A0A9N9JD00_9GLOM</name>
<proteinExistence type="predicted"/>
<dbReference type="AlphaFoldDB" id="A0A9N9JD00"/>
<organism evidence="1 2">
    <name type="scientific">Dentiscutata erythropus</name>
    <dbReference type="NCBI Taxonomy" id="1348616"/>
    <lineage>
        <taxon>Eukaryota</taxon>
        <taxon>Fungi</taxon>
        <taxon>Fungi incertae sedis</taxon>
        <taxon>Mucoromycota</taxon>
        <taxon>Glomeromycotina</taxon>
        <taxon>Glomeromycetes</taxon>
        <taxon>Diversisporales</taxon>
        <taxon>Gigasporaceae</taxon>
        <taxon>Dentiscutata</taxon>
    </lineage>
</organism>
<sequence length="49" mass="5599">SSAENSFNDTYGVLVVIDKSELKPTLRCSLSREQHQKAKNILYFIAQQQ</sequence>